<evidence type="ECO:0000313" key="2">
    <source>
        <dbReference type="EMBL" id="AGF85679.1"/>
    </source>
</evidence>
<dbReference type="EMBL" id="KC008572">
    <property type="protein sequence ID" value="AGF85679.1"/>
    <property type="molecule type" value="Genomic_DNA"/>
</dbReference>
<accession>M1PCH2</accession>
<organism evidence="2 3">
    <name type="scientific">Moumouvirus goulette</name>
    <dbReference type="NCBI Taxonomy" id="1247379"/>
    <lineage>
        <taxon>Viruses</taxon>
        <taxon>Varidnaviria</taxon>
        <taxon>Bamfordvirae</taxon>
        <taxon>Nucleocytoviricota</taxon>
        <taxon>Megaviricetes</taxon>
        <taxon>Imitervirales</taxon>
        <taxon>Mimiviridae</taxon>
        <taxon>Megamimivirinae</taxon>
        <taxon>Moumouvirus</taxon>
        <taxon>Moumouvirus goulettemassiliense</taxon>
    </lineage>
</organism>
<keyword evidence="1" id="KW-0472">Membrane</keyword>
<gene>
    <name evidence="2" type="ORF">glt_00876</name>
</gene>
<name>M1PCH2_9VIRU</name>
<dbReference type="Proteomes" id="UP000241071">
    <property type="component" value="Segment"/>
</dbReference>
<keyword evidence="1" id="KW-0812">Transmembrane</keyword>
<sequence>MLHTIVGGLVGGGLFNVMAHYSDTRSYSHNIPHDLILTVFGLILGASIGLGVDIALLATGSYLWFLPK</sequence>
<evidence type="ECO:0000256" key="1">
    <source>
        <dbReference type="SAM" id="Phobius"/>
    </source>
</evidence>
<keyword evidence="1" id="KW-1133">Transmembrane helix</keyword>
<keyword evidence="3" id="KW-1185">Reference proteome</keyword>
<reference evidence="2 3" key="1">
    <citation type="submission" date="2012-10" db="EMBL/GenBank/DDBJ databases">
        <title>Complete genome sequence of Moumouvirus goulette.</title>
        <authorList>
            <person name="Fournous G."/>
            <person name="Bougalmi M."/>
            <person name="Colson P."/>
        </authorList>
    </citation>
    <scope>NUCLEOTIDE SEQUENCE [LARGE SCALE GENOMIC DNA]</scope>
</reference>
<proteinExistence type="predicted"/>
<feature type="transmembrane region" description="Helical" evidence="1">
    <location>
        <begin position="35"/>
        <end position="65"/>
    </location>
</feature>
<protein>
    <submittedName>
        <fullName evidence="2">Uncharacterized protein</fullName>
    </submittedName>
</protein>
<evidence type="ECO:0000313" key="3">
    <source>
        <dbReference type="Proteomes" id="UP000241071"/>
    </source>
</evidence>